<feature type="domain" description="LysM" evidence="2">
    <location>
        <begin position="55"/>
        <end position="99"/>
    </location>
</feature>
<keyword evidence="1" id="KW-0378">Hydrolase</keyword>
<dbReference type="PANTHER" id="PTHR46066">
    <property type="entry name" value="CHITINASE DOMAIN-CONTAINING PROTEIN 1 FAMILY MEMBER"/>
    <property type="match status" value="1"/>
</dbReference>
<evidence type="ECO:0000259" key="2">
    <source>
        <dbReference type="PROSITE" id="PS51782"/>
    </source>
</evidence>
<dbReference type="SMART" id="SM00257">
    <property type="entry name" value="LysM"/>
    <property type="match status" value="2"/>
</dbReference>
<evidence type="ECO:0000259" key="3">
    <source>
        <dbReference type="PROSITE" id="PS51910"/>
    </source>
</evidence>
<organism evidence="4 5">
    <name type="scientific">Gracilibacillus ureilyticus</name>
    <dbReference type="NCBI Taxonomy" id="531814"/>
    <lineage>
        <taxon>Bacteria</taxon>
        <taxon>Bacillati</taxon>
        <taxon>Bacillota</taxon>
        <taxon>Bacilli</taxon>
        <taxon>Bacillales</taxon>
        <taxon>Bacillaceae</taxon>
        <taxon>Gracilibacillus</taxon>
    </lineage>
</organism>
<dbReference type="Gene3D" id="3.20.20.80">
    <property type="entry name" value="Glycosidases"/>
    <property type="match status" value="1"/>
</dbReference>
<feature type="domain" description="LysM" evidence="2">
    <location>
        <begin position="2"/>
        <end position="46"/>
    </location>
</feature>
<dbReference type="InterPro" id="IPR017853">
    <property type="entry name" value="GH"/>
</dbReference>
<proteinExistence type="predicted"/>
<dbReference type="Pfam" id="PF00704">
    <property type="entry name" value="Glyco_hydro_18"/>
    <property type="match status" value="1"/>
</dbReference>
<keyword evidence="1" id="KW-0326">Glycosidase</keyword>
<dbReference type="InterPro" id="IPR029070">
    <property type="entry name" value="Chitinase_insertion_sf"/>
</dbReference>
<sequence length="421" mass="47182">MTIHVVTAGESLWQISTQYQIPVSDIVNVNGLPASHAIIPGLALYIPDDANVKNRPYIVKEGDTLWRLANRFNTPTGTIVQANPGVNLNQLYAGQKLVIPTSVRPQIETLGFIIPYSAQNALTILRILTNSLTYAAVVSYSFTSQGYAYVLLDDTEVVRESIQQGITPLLMIRNFTSAGFDAELAGNVLANPLYRRNLIESLLRFVNEKEYGGVSLDLEFIPPARRGDFNTFLKDLKAALGTRILHVNVHAKTEDLPTNRIVGAYDYKEIGEIADVVAVMTIDYGYPGGPPNPVSPLWWMYQVVRYTVSLIESSKLQVAFPLYGYDWRVADNTSTALSVTGAQNQAIAANTVIEFDVAAASPWYRYWALAEEHVTWFEDIRSYQEKYYLVDQYELLGVTYWQAGLPAPQNWYYLNNHFTVT</sequence>
<name>A0A1H9N9C0_9BACI</name>
<evidence type="ECO:0000256" key="1">
    <source>
        <dbReference type="ARBA" id="ARBA00023295"/>
    </source>
</evidence>
<accession>A0A1H9N9C0</accession>
<dbReference type="InterPro" id="IPR018392">
    <property type="entry name" value="LysM"/>
</dbReference>
<dbReference type="Gene3D" id="3.10.50.10">
    <property type="match status" value="1"/>
</dbReference>
<keyword evidence="5" id="KW-1185">Reference proteome</keyword>
<dbReference type="SUPFAM" id="SSF51445">
    <property type="entry name" value="(Trans)glycosidases"/>
    <property type="match status" value="1"/>
</dbReference>
<protein>
    <submittedName>
        <fullName evidence="4">Spore germination protein</fullName>
    </submittedName>
</protein>
<reference evidence="4 5" key="1">
    <citation type="submission" date="2016-10" db="EMBL/GenBank/DDBJ databases">
        <authorList>
            <person name="de Groot N.N."/>
        </authorList>
    </citation>
    <scope>NUCLEOTIDE SEQUENCE [LARGE SCALE GENOMIC DNA]</scope>
    <source>
        <strain evidence="4 5">CGMCC 1.7727</strain>
    </source>
</reference>
<dbReference type="InterPro" id="IPR036779">
    <property type="entry name" value="LysM_dom_sf"/>
</dbReference>
<gene>
    <name evidence="4" type="ORF">SAMN04487944_10331</name>
</gene>
<dbReference type="Pfam" id="PF01476">
    <property type="entry name" value="LysM"/>
    <property type="match status" value="2"/>
</dbReference>
<dbReference type="RefSeq" id="WP_089739474.1">
    <property type="nucleotide sequence ID" value="NZ_FOGL01000003.1"/>
</dbReference>
<dbReference type="Proteomes" id="UP000199687">
    <property type="component" value="Unassembled WGS sequence"/>
</dbReference>
<feature type="domain" description="GH18" evidence="3">
    <location>
        <begin position="107"/>
        <end position="421"/>
    </location>
</feature>
<evidence type="ECO:0000313" key="5">
    <source>
        <dbReference type="Proteomes" id="UP000199687"/>
    </source>
</evidence>
<dbReference type="InterPro" id="IPR011583">
    <property type="entry name" value="Chitinase_II/V-like_cat"/>
</dbReference>
<dbReference type="PROSITE" id="PS51782">
    <property type="entry name" value="LYSM"/>
    <property type="match status" value="2"/>
</dbReference>
<dbReference type="GO" id="GO:0012505">
    <property type="term" value="C:endomembrane system"/>
    <property type="evidence" value="ECO:0007669"/>
    <property type="project" value="TreeGrafter"/>
</dbReference>
<dbReference type="GO" id="GO:0070492">
    <property type="term" value="F:oligosaccharide binding"/>
    <property type="evidence" value="ECO:0007669"/>
    <property type="project" value="TreeGrafter"/>
</dbReference>
<dbReference type="GO" id="GO:0016798">
    <property type="term" value="F:hydrolase activity, acting on glycosyl bonds"/>
    <property type="evidence" value="ECO:0007669"/>
    <property type="project" value="UniProtKB-KW"/>
</dbReference>
<dbReference type="SUPFAM" id="SSF54106">
    <property type="entry name" value="LysM domain"/>
    <property type="match status" value="2"/>
</dbReference>
<dbReference type="STRING" id="531814.SAMN04487944_10331"/>
<dbReference type="SMART" id="SM00636">
    <property type="entry name" value="Glyco_18"/>
    <property type="match status" value="1"/>
</dbReference>
<dbReference type="AlphaFoldDB" id="A0A1H9N9C0"/>
<dbReference type="InterPro" id="IPR001223">
    <property type="entry name" value="Glyco_hydro18_cat"/>
</dbReference>
<dbReference type="CDD" id="cd00118">
    <property type="entry name" value="LysM"/>
    <property type="match status" value="2"/>
</dbReference>
<dbReference type="GO" id="GO:0008061">
    <property type="term" value="F:chitin binding"/>
    <property type="evidence" value="ECO:0007669"/>
    <property type="project" value="InterPro"/>
</dbReference>
<evidence type="ECO:0000313" key="4">
    <source>
        <dbReference type="EMBL" id="SER32576.1"/>
    </source>
</evidence>
<dbReference type="OrthoDB" id="9769314at2"/>
<dbReference type="GO" id="GO:0005975">
    <property type="term" value="P:carbohydrate metabolic process"/>
    <property type="evidence" value="ECO:0007669"/>
    <property type="project" value="InterPro"/>
</dbReference>
<dbReference type="Gene3D" id="3.10.350.10">
    <property type="entry name" value="LysM domain"/>
    <property type="match status" value="2"/>
</dbReference>
<dbReference type="EMBL" id="FOGL01000003">
    <property type="protein sequence ID" value="SER32576.1"/>
    <property type="molecule type" value="Genomic_DNA"/>
</dbReference>
<dbReference type="PROSITE" id="PS51910">
    <property type="entry name" value="GH18_2"/>
    <property type="match status" value="1"/>
</dbReference>
<dbReference type="PANTHER" id="PTHR46066:SF2">
    <property type="entry name" value="CHITINASE DOMAIN-CONTAINING PROTEIN 1"/>
    <property type="match status" value="1"/>
</dbReference>